<dbReference type="InterPro" id="IPR022559">
    <property type="entry name" value="SUP-1-like"/>
</dbReference>
<dbReference type="Proteomes" id="UP000050741">
    <property type="component" value="Unassembled WGS sequence"/>
</dbReference>
<evidence type="ECO:0000256" key="2">
    <source>
        <dbReference type="SAM" id="Phobius"/>
    </source>
</evidence>
<feature type="compositionally biased region" description="Polar residues" evidence="1">
    <location>
        <begin position="160"/>
        <end position="177"/>
    </location>
</feature>
<reference evidence="3" key="1">
    <citation type="submission" date="2014-05" db="EMBL/GenBank/DDBJ databases">
        <title>The genome and life-stage specific transcriptomes of Globodera pallida elucidate key aspects of plant parasitism by a cyst nematode.</title>
        <authorList>
            <person name="Cotton J.A."/>
            <person name="Lilley C.J."/>
            <person name="Jones L.M."/>
            <person name="Kikuchi T."/>
            <person name="Reid A.J."/>
            <person name="Thorpe P."/>
            <person name="Tsai I.J."/>
            <person name="Beasley H."/>
            <person name="Blok V."/>
            <person name="Cock P.J.A."/>
            <person name="Van den Akker S.E."/>
            <person name="Holroyd N."/>
            <person name="Hunt M."/>
            <person name="Mantelin S."/>
            <person name="Naghra H."/>
            <person name="Pain A."/>
            <person name="Palomares-Rius J.E."/>
            <person name="Zarowiecki M."/>
            <person name="Berriman M."/>
            <person name="Jones J.T."/>
            <person name="Urwin P.E."/>
        </authorList>
    </citation>
    <scope>NUCLEOTIDE SEQUENCE [LARGE SCALE GENOMIC DNA]</scope>
    <source>
        <strain evidence="3">Lindley</strain>
    </source>
</reference>
<keyword evidence="2" id="KW-0472">Membrane</keyword>
<evidence type="ECO:0000313" key="4">
    <source>
        <dbReference type="WBParaSite" id="GPLIN_000429600"/>
    </source>
</evidence>
<dbReference type="Pfam" id="PF10853">
    <property type="entry name" value="DUF2650"/>
    <property type="match status" value="1"/>
</dbReference>
<name>A0A183BUL0_GLOPA</name>
<organism evidence="3 4">
    <name type="scientific">Globodera pallida</name>
    <name type="common">Potato cyst nematode worm</name>
    <name type="synonym">Heterodera pallida</name>
    <dbReference type="NCBI Taxonomy" id="36090"/>
    <lineage>
        <taxon>Eukaryota</taxon>
        <taxon>Metazoa</taxon>
        <taxon>Ecdysozoa</taxon>
        <taxon>Nematoda</taxon>
        <taxon>Chromadorea</taxon>
        <taxon>Rhabditida</taxon>
        <taxon>Tylenchina</taxon>
        <taxon>Tylenchomorpha</taxon>
        <taxon>Tylenchoidea</taxon>
        <taxon>Heteroderidae</taxon>
        <taxon>Heteroderinae</taxon>
        <taxon>Globodera</taxon>
    </lineage>
</organism>
<reference evidence="4" key="2">
    <citation type="submission" date="2016-06" db="UniProtKB">
        <authorList>
            <consortium name="WormBaseParasite"/>
        </authorList>
    </citation>
    <scope>IDENTIFICATION</scope>
</reference>
<feature type="region of interest" description="Disordered" evidence="1">
    <location>
        <begin position="160"/>
        <end position="192"/>
    </location>
</feature>
<keyword evidence="3" id="KW-1185">Reference proteome</keyword>
<dbReference type="AlphaFoldDB" id="A0A183BUL0"/>
<evidence type="ECO:0000313" key="3">
    <source>
        <dbReference type="Proteomes" id="UP000050741"/>
    </source>
</evidence>
<keyword evidence="2" id="KW-1133">Transmembrane helix</keyword>
<feature type="region of interest" description="Disordered" evidence="1">
    <location>
        <begin position="110"/>
        <end position="141"/>
    </location>
</feature>
<sequence>MDFLFQRPPKPLQYWPEPPPAPSDFVKPRNFAEKHFGQWCRNLTLDRHVQCPKASPFHWYICCGDDGTECCFGIQTWAYVVFGSLALIFSIATVFWLYLGPTNYSGAKVVDTSKRQRQQQQQHNNGCLPAEKGYGDSSSTTVLPRPLTVVSVDDDNILSSPEGTLLTASSPSPNSTGKCADDDEQQQCPATP</sequence>
<dbReference type="PANTHER" id="PTHR34149">
    <property type="entry name" value="PROTEIN CBG11905-RELATED"/>
    <property type="match status" value="1"/>
</dbReference>
<protein>
    <submittedName>
        <fullName evidence="4">Vesicular, overexpressed in cancer, prosurvival protein 1</fullName>
    </submittedName>
</protein>
<dbReference type="PANTHER" id="PTHR34149:SF5">
    <property type="entry name" value="TRANSMEMBRANE PROTEIN"/>
    <property type="match status" value="1"/>
</dbReference>
<accession>A0A183BUL0</accession>
<keyword evidence="2" id="KW-0812">Transmembrane</keyword>
<evidence type="ECO:0000256" key="1">
    <source>
        <dbReference type="SAM" id="MobiDB-lite"/>
    </source>
</evidence>
<feature type="transmembrane region" description="Helical" evidence="2">
    <location>
        <begin position="77"/>
        <end position="99"/>
    </location>
</feature>
<dbReference type="WBParaSite" id="GPLIN_000429600">
    <property type="protein sequence ID" value="GPLIN_000429600"/>
    <property type="gene ID" value="GPLIN_000429600"/>
</dbReference>
<proteinExistence type="predicted"/>